<feature type="transmembrane region" description="Helical" evidence="1">
    <location>
        <begin position="39"/>
        <end position="56"/>
    </location>
</feature>
<organism evidence="2">
    <name type="scientific">viral metagenome</name>
    <dbReference type="NCBI Taxonomy" id="1070528"/>
    <lineage>
        <taxon>unclassified sequences</taxon>
        <taxon>metagenomes</taxon>
        <taxon>organismal metagenomes</taxon>
    </lineage>
</organism>
<feature type="transmembrane region" description="Helical" evidence="1">
    <location>
        <begin position="76"/>
        <end position="95"/>
    </location>
</feature>
<proteinExistence type="predicted"/>
<name>A0A6C0K2D4_9ZZZZ</name>
<sequence>MFDIGIIPGITIVISFMCNCLIQYLSCGQIQWITQASRLWMPPILFLIMSLLLFIFPSLRWPIEGLYQEYTPNFRFGLSSGFYTFWMALYTQSYMNGISQMCPK</sequence>
<keyword evidence="1" id="KW-0812">Transmembrane</keyword>
<evidence type="ECO:0000256" key="1">
    <source>
        <dbReference type="SAM" id="Phobius"/>
    </source>
</evidence>
<keyword evidence="1" id="KW-1133">Transmembrane helix</keyword>
<keyword evidence="1" id="KW-0472">Membrane</keyword>
<accession>A0A6C0K2D4</accession>
<dbReference type="AlphaFoldDB" id="A0A6C0K2D4"/>
<dbReference type="EMBL" id="MN740798">
    <property type="protein sequence ID" value="QHU12212.1"/>
    <property type="molecule type" value="Genomic_DNA"/>
</dbReference>
<evidence type="ECO:0000313" key="2">
    <source>
        <dbReference type="EMBL" id="QHU12212.1"/>
    </source>
</evidence>
<protein>
    <submittedName>
        <fullName evidence="2">Uncharacterized protein</fullName>
    </submittedName>
</protein>
<reference evidence="2" key="1">
    <citation type="journal article" date="2020" name="Nature">
        <title>Giant virus diversity and host interactions through global metagenomics.</title>
        <authorList>
            <person name="Schulz F."/>
            <person name="Roux S."/>
            <person name="Paez-Espino D."/>
            <person name="Jungbluth S."/>
            <person name="Walsh D.A."/>
            <person name="Denef V.J."/>
            <person name="McMahon K.D."/>
            <person name="Konstantinidis K.T."/>
            <person name="Eloe-Fadrosh E.A."/>
            <person name="Kyrpides N.C."/>
            <person name="Woyke T."/>
        </authorList>
    </citation>
    <scope>NUCLEOTIDE SEQUENCE</scope>
    <source>
        <strain evidence="2">GVMAG-S-1101171-110</strain>
    </source>
</reference>
<feature type="transmembrane region" description="Helical" evidence="1">
    <location>
        <begin position="6"/>
        <end position="27"/>
    </location>
</feature>